<reference evidence="2 3" key="1">
    <citation type="submission" date="2018-02" db="EMBL/GenBank/DDBJ databases">
        <title>Genome sequencing of Solimonas sp. HR-BB.</title>
        <authorList>
            <person name="Lee Y."/>
            <person name="Jeon C.O."/>
        </authorList>
    </citation>
    <scope>NUCLEOTIDE SEQUENCE [LARGE SCALE GENOMIC DNA]</scope>
    <source>
        <strain evidence="2 3">HR-BB</strain>
    </source>
</reference>
<dbReference type="Pfam" id="PF08882">
    <property type="entry name" value="Acetone_carb_G"/>
    <property type="match status" value="1"/>
</dbReference>
<feature type="region of interest" description="Disordered" evidence="1">
    <location>
        <begin position="132"/>
        <end position="151"/>
    </location>
</feature>
<dbReference type="AlphaFoldDB" id="A0A2S5THD2"/>
<keyword evidence="3" id="KW-1185">Reference proteome</keyword>
<dbReference type="OrthoDB" id="8688459at2"/>
<dbReference type="RefSeq" id="WP_104230250.1">
    <property type="nucleotide sequence ID" value="NZ_PSNW01000004.1"/>
</dbReference>
<name>A0A2S5THD2_9GAMM</name>
<accession>A0A2S5THD2</accession>
<dbReference type="InterPro" id="IPR016750">
    <property type="entry name" value="Aceto_COase_bsu/gsu"/>
</dbReference>
<evidence type="ECO:0000256" key="1">
    <source>
        <dbReference type="SAM" id="MobiDB-lite"/>
    </source>
</evidence>
<evidence type="ECO:0000313" key="2">
    <source>
        <dbReference type="EMBL" id="PPE74362.1"/>
    </source>
</evidence>
<proteinExistence type="predicted"/>
<gene>
    <name evidence="2" type="ORF">C3942_10080</name>
</gene>
<protein>
    <submittedName>
        <fullName evidence="2">Acetone carboxylase subunit gamma</fullName>
    </submittedName>
</protein>
<dbReference type="EMBL" id="PSNW01000004">
    <property type="protein sequence ID" value="PPE74362.1"/>
    <property type="molecule type" value="Genomic_DNA"/>
</dbReference>
<sequence length="151" mass="17672">MKVLITEYLRINLDTEKWECRRCGHVHGDARDNYKRGLLVYDRDPREIHKPLLDTKMYSRTYSPDPTWCRILEYYCSSCGTLVEAEYLPPGHPPLYDIELDIDALKLQWKDREEVVEEVRGPDLAAEKVKHGRALHAQAHGHDHGHHGHKH</sequence>
<organism evidence="2 3">
    <name type="scientific">Solimonas fluminis</name>
    <dbReference type="NCBI Taxonomy" id="2086571"/>
    <lineage>
        <taxon>Bacteria</taxon>
        <taxon>Pseudomonadati</taxon>
        <taxon>Pseudomonadota</taxon>
        <taxon>Gammaproteobacteria</taxon>
        <taxon>Nevskiales</taxon>
        <taxon>Nevskiaceae</taxon>
        <taxon>Solimonas</taxon>
    </lineage>
</organism>
<evidence type="ECO:0000313" key="3">
    <source>
        <dbReference type="Proteomes" id="UP000238220"/>
    </source>
</evidence>
<dbReference type="Proteomes" id="UP000238220">
    <property type="component" value="Unassembled WGS sequence"/>
</dbReference>
<comment type="caution">
    <text evidence="2">The sequence shown here is derived from an EMBL/GenBank/DDBJ whole genome shotgun (WGS) entry which is preliminary data.</text>
</comment>